<comment type="subcellular location">
    <subcellularLocation>
        <location evidence="1">Cell membrane</location>
        <topology evidence="1">Peripheral membrane protein</topology>
    </subcellularLocation>
</comment>
<name>A0A9X3N673_9ACTN</name>
<evidence type="ECO:0000259" key="10">
    <source>
        <dbReference type="PROSITE" id="PS50893"/>
    </source>
</evidence>
<dbReference type="GO" id="GO:0005524">
    <property type="term" value="F:ATP binding"/>
    <property type="evidence" value="ECO:0007669"/>
    <property type="project" value="UniProtKB-KW"/>
</dbReference>
<accession>A0A9X3N673</accession>
<gene>
    <name evidence="11" type="ORF">OM076_35320</name>
</gene>
<evidence type="ECO:0000256" key="3">
    <source>
        <dbReference type="ARBA" id="ARBA00022448"/>
    </source>
</evidence>
<dbReference type="GO" id="GO:0016887">
    <property type="term" value="F:ATP hydrolysis activity"/>
    <property type="evidence" value="ECO:0007669"/>
    <property type="project" value="InterPro"/>
</dbReference>
<comment type="caution">
    <text evidence="11">The sequence shown here is derived from an EMBL/GenBank/DDBJ whole genome shotgun (WGS) entry which is preliminary data.</text>
</comment>
<keyword evidence="12" id="KW-1185">Reference proteome</keyword>
<evidence type="ECO:0000256" key="6">
    <source>
        <dbReference type="ARBA" id="ARBA00022840"/>
    </source>
</evidence>
<evidence type="ECO:0000256" key="1">
    <source>
        <dbReference type="ARBA" id="ARBA00004202"/>
    </source>
</evidence>
<dbReference type="PANTHER" id="PTHR42711">
    <property type="entry name" value="ABC TRANSPORTER ATP-BINDING PROTEIN"/>
    <property type="match status" value="1"/>
</dbReference>
<dbReference type="InterPro" id="IPR027417">
    <property type="entry name" value="P-loop_NTPase"/>
</dbReference>
<sequence length="304" mass="33030">MTMDSLDAVRIRGLRKSYGELTALDGVDLTVGRGEVLALLGPNGAGKTTMVEILEGHRKADSGQVSVLGYDPGKRERGFRERIGIVLQEAGLDPTIKVREAIELYGAAYPNARPAQELLEIVGLGDRGEYRAADLSGGQRRRLDLALGLVGDPDLIFLDEPTTGFDPAARRQSWETIAQLRTLGKSVLLTTHYMEEAQRLADRVVVLAKGRIVAEGTPDELASNDATSIVSFREPAYHETLPLPDCASVERGIVTFRTATPTRDLAPLLEWAAGRGMELEHLSVTRPTLEDVYLDLTATEEVAA</sequence>
<dbReference type="PANTHER" id="PTHR42711:SF5">
    <property type="entry name" value="ABC TRANSPORTER ATP-BINDING PROTEIN NATA"/>
    <property type="match status" value="1"/>
</dbReference>
<dbReference type="InterPro" id="IPR003593">
    <property type="entry name" value="AAA+_ATPase"/>
</dbReference>
<dbReference type="Proteomes" id="UP001149140">
    <property type="component" value="Unassembled WGS sequence"/>
</dbReference>
<reference evidence="11" key="1">
    <citation type="submission" date="2022-10" db="EMBL/GenBank/DDBJ databases">
        <title>The WGS of Solirubrobacter ginsenosidimutans DSM 21036.</title>
        <authorList>
            <person name="Jiang Z."/>
        </authorList>
    </citation>
    <scope>NUCLEOTIDE SEQUENCE</scope>
    <source>
        <strain evidence="11">DSM 21036</strain>
    </source>
</reference>
<evidence type="ECO:0000256" key="8">
    <source>
        <dbReference type="ARBA" id="ARBA00023136"/>
    </source>
</evidence>
<dbReference type="SMART" id="SM00382">
    <property type="entry name" value="AAA"/>
    <property type="match status" value="1"/>
</dbReference>
<keyword evidence="6 11" id="KW-0067">ATP-binding</keyword>
<dbReference type="FunFam" id="3.40.50.300:FF:000589">
    <property type="entry name" value="ABC transporter, ATP-binding subunit"/>
    <property type="match status" value="1"/>
</dbReference>
<protein>
    <submittedName>
        <fullName evidence="11">ABC transporter ATP-binding protein</fullName>
    </submittedName>
</protein>
<dbReference type="Gene3D" id="3.40.50.300">
    <property type="entry name" value="P-loop containing nucleotide triphosphate hydrolases"/>
    <property type="match status" value="1"/>
</dbReference>
<evidence type="ECO:0000256" key="9">
    <source>
        <dbReference type="ARBA" id="ARBA00023251"/>
    </source>
</evidence>
<dbReference type="RefSeq" id="WP_270044854.1">
    <property type="nucleotide sequence ID" value="NZ_JAPDOD010000049.1"/>
</dbReference>
<dbReference type="EMBL" id="JAPDOD010000049">
    <property type="protein sequence ID" value="MDA0165593.1"/>
    <property type="molecule type" value="Genomic_DNA"/>
</dbReference>
<dbReference type="GO" id="GO:0005886">
    <property type="term" value="C:plasma membrane"/>
    <property type="evidence" value="ECO:0007669"/>
    <property type="project" value="UniProtKB-SubCell"/>
</dbReference>
<dbReference type="Pfam" id="PF00005">
    <property type="entry name" value="ABC_tran"/>
    <property type="match status" value="1"/>
</dbReference>
<keyword evidence="5" id="KW-0547">Nucleotide-binding</keyword>
<evidence type="ECO:0000256" key="2">
    <source>
        <dbReference type="ARBA" id="ARBA00005417"/>
    </source>
</evidence>
<dbReference type="InterPro" id="IPR003439">
    <property type="entry name" value="ABC_transporter-like_ATP-bd"/>
</dbReference>
<evidence type="ECO:0000256" key="4">
    <source>
        <dbReference type="ARBA" id="ARBA00022475"/>
    </source>
</evidence>
<dbReference type="InterPro" id="IPR050763">
    <property type="entry name" value="ABC_transporter_ATP-binding"/>
</dbReference>
<evidence type="ECO:0000313" key="12">
    <source>
        <dbReference type="Proteomes" id="UP001149140"/>
    </source>
</evidence>
<dbReference type="InterPro" id="IPR017871">
    <property type="entry name" value="ABC_transporter-like_CS"/>
</dbReference>
<organism evidence="11 12">
    <name type="scientific">Solirubrobacter ginsenosidimutans</name>
    <dbReference type="NCBI Taxonomy" id="490573"/>
    <lineage>
        <taxon>Bacteria</taxon>
        <taxon>Bacillati</taxon>
        <taxon>Actinomycetota</taxon>
        <taxon>Thermoleophilia</taxon>
        <taxon>Solirubrobacterales</taxon>
        <taxon>Solirubrobacteraceae</taxon>
        <taxon>Solirubrobacter</taxon>
    </lineage>
</organism>
<comment type="similarity">
    <text evidence="2">Belongs to the ABC transporter superfamily.</text>
</comment>
<evidence type="ECO:0000256" key="5">
    <source>
        <dbReference type="ARBA" id="ARBA00022741"/>
    </source>
</evidence>
<keyword evidence="9" id="KW-0046">Antibiotic resistance</keyword>
<dbReference type="SUPFAM" id="SSF52540">
    <property type="entry name" value="P-loop containing nucleoside triphosphate hydrolases"/>
    <property type="match status" value="1"/>
</dbReference>
<keyword evidence="4" id="KW-1003">Cell membrane</keyword>
<dbReference type="GO" id="GO:0046677">
    <property type="term" value="P:response to antibiotic"/>
    <property type="evidence" value="ECO:0007669"/>
    <property type="project" value="UniProtKB-KW"/>
</dbReference>
<dbReference type="AlphaFoldDB" id="A0A9X3N673"/>
<dbReference type="PROSITE" id="PS50893">
    <property type="entry name" value="ABC_TRANSPORTER_2"/>
    <property type="match status" value="1"/>
</dbReference>
<keyword evidence="3" id="KW-0813">Transport</keyword>
<evidence type="ECO:0000313" key="11">
    <source>
        <dbReference type="EMBL" id="MDA0165593.1"/>
    </source>
</evidence>
<keyword evidence="8" id="KW-0472">Membrane</keyword>
<dbReference type="PROSITE" id="PS00211">
    <property type="entry name" value="ABC_TRANSPORTER_1"/>
    <property type="match status" value="1"/>
</dbReference>
<keyword evidence="7" id="KW-1278">Translocase</keyword>
<evidence type="ECO:0000256" key="7">
    <source>
        <dbReference type="ARBA" id="ARBA00022967"/>
    </source>
</evidence>
<proteinExistence type="inferred from homology"/>
<feature type="domain" description="ABC transporter" evidence="10">
    <location>
        <begin position="9"/>
        <end position="234"/>
    </location>
</feature>